<dbReference type="Proteomes" id="UP000285478">
    <property type="component" value="Chromosome"/>
</dbReference>
<dbReference type="InterPro" id="IPR021973">
    <property type="entry name" value="SprA-related"/>
</dbReference>
<evidence type="ECO:0000313" key="2">
    <source>
        <dbReference type="EMBL" id="QAB16491.1"/>
    </source>
</evidence>
<feature type="compositionally biased region" description="Basic and acidic residues" evidence="1">
    <location>
        <begin position="189"/>
        <end position="202"/>
    </location>
</feature>
<feature type="compositionally biased region" description="Low complexity" evidence="1">
    <location>
        <begin position="156"/>
        <end position="165"/>
    </location>
</feature>
<keyword evidence="3" id="KW-1185">Reference proteome</keyword>
<feature type="compositionally biased region" description="Polar residues" evidence="1">
    <location>
        <begin position="203"/>
        <end position="214"/>
    </location>
</feature>
<dbReference type="AlphaFoldDB" id="A0A410H6E2"/>
<sequence length="247" mass="26557">MDVLSSIPAESIQVSTSSSSTASQNNTSSNRERDSQAGRSNTISQAEKAPTEKSASSDQQVEREVQRVISELKSRDREVKAHEQAHLAAGGQHVTGGANYSYQTGPDGRRYAIGGEVGIDTSPVSGDPQATLAKAQQIRAAALAPAEPSSQDRKVAAQASQMAAEARADIMNTKQEERTEEEVEDTESTNEKPSSEGSERDIQSNPLLSDTQNENRLEMSMSPENGVMSSAVSERNQFEIRLMNQAS</sequence>
<evidence type="ECO:0000313" key="3">
    <source>
        <dbReference type="Proteomes" id="UP000285478"/>
    </source>
</evidence>
<dbReference type="KEGG" id="htr:EPV75_09560"/>
<feature type="compositionally biased region" description="Low complexity" evidence="1">
    <location>
        <begin position="15"/>
        <end position="29"/>
    </location>
</feature>
<evidence type="ECO:0000256" key="1">
    <source>
        <dbReference type="SAM" id="MobiDB-lite"/>
    </source>
</evidence>
<reference evidence="2 3" key="1">
    <citation type="journal article" date="2018" name="Environ. Microbiol.">
        <title>Genomes of ubiquitous marine and hypersaline Hydrogenovibrio, Thiomicrorhabdus and Thiomicrospira spp. encode a diversity of mechanisms to sustain chemolithoautotrophy in heterogeneous environments.</title>
        <authorList>
            <person name="Scott K.M."/>
            <person name="Williams J."/>
            <person name="Porter C.M.B."/>
            <person name="Russel S."/>
            <person name="Harmer T.L."/>
            <person name="Paul J.H."/>
            <person name="Antonen K.M."/>
            <person name="Bridges M.K."/>
            <person name="Camper G.J."/>
            <person name="Campla C.K."/>
            <person name="Casella L.G."/>
            <person name="Chase E."/>
            <person name="Conrad J.W."/>
            <person name="Cruz M.C."/>
            <person name="Dunlap D.S."/>
            <person name="Duran L."/>
            <person name="Fahsbender E.M."/>
            <person name="Goldsmith D.B."/>
            <person name="Keeley R.F."/>
            <person name="Kondoff M.R."/>
            <person name="Kussy B.I."/>
            <person name="Lane M.K."/>
            <person name="Lawler S."/>
            <person name="Leigh B.A."/>
            <person name="Lewis C."/>
            <person name="Lostal L.M."/>
            <person name="Marking D."/>
            <person name="Mancera P.A."/>
            <person name="McClenthan E.C."/>
            <person name="McIntyre E.A."/>
            <person name="Mine J.A."/>
            <person name="Modi S."/>
            <person name="Moore B.D."/>
            <person name="Morgan W.A."/>
            <person name="Nelson K.M."/>
            <person name="Nguyen K.N."/>
            <person name="Ogburn N."/>
            <person name="Parrino D.G."/>
            <person name="Pedapudi A.D."/>
            <person name="Pelham R.P."/>
            <person name="Preece A.M."/>
            <person name="Rampersad E.A."/>
            <person name="Richardson J.C."/>
            <person name="Rodgers C.M."/>
            <person name="Schaffer B.L."/>
            <person name="Sheridan N.E."/>
            <person name="Solone M.R."/>
            <person name="Staley Z.R."/>
            <person name="Tabuchi M."/>
            <person name="Waide R.J."/>
            <person name="Wanjugi P.W."/>
            <person name="Young S."/>
            <person name="Clum A."/>
            <person name="Daum C."/>
            <person name="Huntemann M."/>
            <person name="Ivanova N."/>
            <person name="Kyrpides N."/>
            <person name="Mikhailova N."/>
            <person name="Palaniappan K."/>
            <person name="Pillay M."/>
            <person name="Reddy T.B.K."/>
            <person name="Shapiro N."/>
            <person name="Stamatis D."/>
            <person name="Varghese N."/>
            <person name="Woyke T."/>
            <person name="Boden R."/>
            <person name="Freyermuth S.K."/>
            <person name="Kerfeld C.A."/>
        </authorList>
    </citation>
    <scope>NUCLEOTIDE SEQUENCE [LARGE SCALE GENOMIC DNA]</scope>
    <source>
        <strain evidence="2 3">JR-2</strain>
    </source>
</reference>
<gene>
    <name evidence="2" type="ORF">EPV75_09560</name>
</gene>
<name>A0A410H6E2_9GAMM</name>
<feature type="compositionally biased region" description="Low complexity" evidence="1">
    <location>
        <begin position="130"/>
        <end position="146"/>
    </location>
</feature>
<feature type="compositionally biased region" description="Basic and acidic residues" evidence="1">
    <location>
        <begin position="60"/>
        <end position="85"/>
    </location>
</feature>
<feature type="region of interest" description="Disordered" evidence="1">
    <location>
        <begin position="1"/>
        <end position="247"/>
    </location>
</feature>
<feature type="compositionally biased region" description="Acidic residues" evidence="1">
    <location>
        <begin position="178"/>
        <end position="188"/>
    </location>
</feature>
<organism evidence="2 3">
    <name type="scientific">Hydrogenovibrio thermophilus</name>
    <dbReference type="NCBI Taxonomy" id="265883"/>
    <lineage>
        <taxon>Bacteria</taxon>
        <taxon>Pseudomonadati</taxon>
        <taxon>Pseudomonadota</taxon>
        <taxon>Gammaproteobacteria</taxon>
        <taxon>Thiotrichales</taxon>
        <taxon>Piscirickettsiaceae</taxon>
        <taxon>Hydrogenovibrio</taxon>
    </lineage>
</organism>
<protein>
    <submittedName>
        <fullName evidence="2">SprA-related family protein</fullName>
    </submittedName>
</protein>
<dbReference type="EMBL" id="CP035033">
    <property type="protein sequence ID" value="QAB16491.1"/>
    <property type="molecule type" value="Genomic_DNA"/>
</dbReference>
<proteinExistence type="predicted"/>
<accession>A0A410H6E2</accession>
<dbReference type="Pfam" id="PF12118">
    <property type="entry name" value="SprA-related"/>
    <property type="match status" value="1"/>
</dbReference>